<evidence type="ECO:0000256" key="15">
    <source>
        <dbReference type="ARBA" id="ARBA00023098"/>
    </source>
</evidence>
<dbReference type="GO" id="GO:0098978">
    <property type="term" value="C:glutamatergic synapse"/>
    <property type="evidence" value="ECO:0007669"/>
    <property type="project" value="TreeGrafter"/>
</dbReference>
<dbReference type="CDD" id="cd20896">
    <property type="entry name" value="C1_DGKiota_rpt2"/>
    <property type="match status" value="1"/>
</dbReference>
<keyword evidence="17" id="KW-0539">Nucleus</keyword>
<organism evidence="27 28">
    <name type="scientific">Amphiprion ocellaris</name>
    <name type="common">Clown anemonefish</name>
    <dbReference type="NCBI Taxonomy" id="80972"/>
    <lineage>
        <taxon>Eukaryota</taxon>
        <taxon>Metazoa</taxon>
        <taxon>Chordata</taxon>
        <taxon>Craniata</taxon>
        <taxon>Vertebrata</taxon>
        <taxon>Euteleostomi</taxon>
        <taxon>Actinopterygii</taxon>
        <taxon>Neopterygii</taxon>
        <taxon>Teleostei</taxon>
        <taxon>Neoteleostei</taxon>
        <taxon>Acanthomorphata</taxon>
        <taxon>Ovalentaria</taxon>
        <taxon>Pomacentridae</taxon>
        <taxon>Amphiprion</taxon>
    </lineage>
</organism>
<evidence type="ECO:0000256" key="1">
    <source>
        <dbReference type="ARBA" id="ARBA00004123"/>
    </source>
</evidence>
<evidence type="ECO:0000313" key="28">
    <source>
        <dbReference type="Proteomes" id="UP001501940"/>
    </source>
</evidence>
<dbReference type="GO" id="GO:0005886">
    <property type="term" value="C:plasma membrane"/>
    <property type="evidence" value="ECO:0007669"/>
    <property type="project" value="UniProtKB-SubCell"/>
</dbReference>
<dbReference type="SMART" id="SM00046">
    <property type="entry name" value="DAGKc"/>
    <property type="match status" value="1"/>
</dbReference>
<dbReference type="InterPro" id="IPR017438">
    <property type="entry name" value="ATP-NAD_kinase_N"/>
</dbReference>
<evidence type="ECO:0000256" key="7">
    <source>
        <dbReference type="ARBA" id="ARBA00022475"/>
    </source>
</evidence>
<dbReference type="FunFam" id="2.60.200.40:FF:000002">
    <property type="entry name" value="Diacylglycerol kinase"/>
    <property type="match status" value="1"/>
</dbReference>
<dbReference type="InterPro" id="IPR002219">
    <property type="entry name" value="PKC_DAG/PE"/>
</dbReference>
<evidence type="ECO:0000256" key="8">
    <source>
        <dbReference type="ARBA" id="ARBA00022490"/>
    </source>
</evidence>
<reference evidence="27" key="3">
    <citation type="submission" date="2025-09" db="UniProtKB">
        <authorList>
            <consortium name="Ensembl"/>
        </authorList>
    </citation>
    <scope>IDENTIFICATION</scope>
</reference>
<dbReference type="Pfam" id="PF23578">
    <property type="entry name" value="DGKI"/>
    <property type="match status" value="1"/>
</dbReference>
<evidence type="ECO:0000256" key="12">
    <source>
        <dbReference type="ARBA" id="ARBA00022777"/>
    </source>
</evidence>
<dbReference type="Ensembl" id="ENSAOCT00000022881.2">
    <property type="protein sequence ID" value="ENSAOCP00000014503.2"/>
    <property type="gene ID" value="ENSAOCG00000019411.2"/>
</dbReference>
<proteinExistence type="inferred from homology"/>
<dbReference type="Proteomes" id="UP001501940">
    <property type="component" value="Chromosome 21"/>
</dbReference>
<feature type="repeat" description="ANK" evidence="23">
    <location>
        <begin position="832"/>
        <end position="864"/>
    </location>
</feature>
<feature type="compositionally biased region" description="Basic residues" evidence="25">
    <location>
        <begin position="277"/>
        <end position="292"/>
    </location>
</feature>
<dbReference type="PANTHER" id="PTHR11255">
    <property type="entry name" value="DIACYLGLYCEROL KINASE"/>
    <property type="match status" value="1"/>
</dbReference>
<accession>A0A3Q1BLT1</accession>
<dbReference type="InterPro" id="IPR056383">
    <property type="entry name" value="DGKI-like_dom"/>
</dbReference>
<dbReference type="GO" id="GO:0005634">
    <property type="term" value="C:nucleus"/>
    <property type="evidence" value="ECO:0007669"/>
    <property type="project" value="UniProtKB-SubCell"/>
</dbReference>
<dbReference type="InterPro" id="IPR016064">
    <property type="entry name" value="NAD/diacylglycerol_kinase_sf"/>
</dbReference>
<comment type="catalytic activity">
    <reaction evidence="20">
        <text>1-octadecanoyl-2-(5Z,8Z,11Z,14Z-eicosatetraenoyl)-sn-glycerol + ATP = 1-octadecanoyl-2-(5Z,8Z,11Z,14Z-eicosatetraenoyl)-sn-glycero-3-phosphate + ADP + H(+)</text>
        <dbReference type="Rhea" id="RHEA:40323"/>
        <dbReference type="ChEBI" id="CHEBI:15378"/>
        <dbReference type="ChEBI" id="CHEBI:30616"/>
        <dbReference type="ChEBI" id="CHEBI:75728"/>
        <dbReference type="ChEBI" id="CHEBI:77091"/>
        <dbReference type="ChEBI" id="CHEBI:456216"/>
    </reaction>
    <physiologicalReaction direction="left-to-right" evidence="20">
        <dbReference type="Rhea" id="RHEA:40324"/>
    </physiologicalReaction>
</comment>
<evidence type="ECO:0000313" key="27">
    <source>
        <dbReference type="Ensembl" id="ENSAOCP00000014503.2"/>
    </source>
</evidence>
<dbReference type="GeneTree" id="ENSGT00940000158094"/>
<dbReference type="InterPro" id="IPR036770">
    <property type="entry name" value="Ankyrin_rpt-contain_sf"/>
</dbReference>
<dbReference type="CDD" id="cd20850">
    <property type="entry name" value="C1_DGKiota_rpt1"/>
    <property type="match status" value="1"/>
</dbReference>
<feature type="region of interest" description="Disordered" evidence="25">
    <location>
        <begin position="1"/>
        <end position="38"/>
    </location>
</feature>
<dbReference type="SMART" id="SM00045">
    <property type="entry name" value="DAGKa"/>
    <property type="match status" value="1"/>
</dbReference>
<evidence type="ECO:0000256" key="25">
    <source>
        <dbReference type="SAM" id="MobiDB-lite"/>
    </source>
</evidence>
<dbReference type="SUPFAM" id="SSF111331">
    <property type="entry name" value="NAD kinase/diacylglycerol kinase-like"/>
    <property type="match status" value="1"/>
</dbReference>
<reference evidence="27" key="2">
    <citation type="submission" date="2025-08" db="UniProtKB">
        <authorList>
            <consortium name="Ensembl"/>
        </authorList>
    </citation>
    <scope>IDENTIFICATION</scope>
</reference>
<evidence type="ECO:0000256" key="4">
    <source>
        <dbReference type="ARBA" id="ARBA00004514"/>
    </source>
</evidence>
<dbReference type="PROSITE" id="PS50297">
    <property type="entry name" value="ANK_REP_REGION"/>
    <property type="match status" value="1"/>
</dbReference>
<dbReference type="SMART" id="SM00109">
    <property type="entry name" value="C1"/>
    <property type="match status" value="2"/>
</dbReference>
<evidence type="ECO:0000256" key="14">
    <source>
        <dbReference type="ARBA" id="ARBA00023043"/>
    </source>
</evidence>
<dbReference type="GO" id="GO:0046486">
    <property type="term" value="P:glycerolipid metabolic process"/>
    <property type="evidence" value="ECO:0007669"/>
    <property type="project" value="UniProtKB-UniPathway"/>
</dbReference>
<dbReference type="SUPFAM" id="SSF48403">
    <property type="entry name" value="Ankyrin repeat"/>
    <property type="match status" value="1"/>
</dbReference>
<dbReference type="InterPro" id="IPR002110">
    <property type="entry name" value="Ankyrin_rpt"/>
</dbReference>
<keyword evidence="15" id="KW-0443">Lipid metabolism</keyword>
<keyword evidence="18" id="KW-0966">Cell projection</keyword>
<keyword evidence="9 24" id="KW-0808">Transferase</keyword>
<dbReference type="GO" id="GO:0007200">
    <property type="term" value="P:phospholipase C-activating G protein-coupled receptor signaling pathway"/>
    <property type="evidence" value="ECO:0007669"/>
    <property type="project" value="InterPro"/>
</dbReference>
<dbReference type="EC" id="2.7.1.107" evidence="24"/>
<dbReference type="PANTHER" id="PTHR11255:SF92">
    <property type="entry name" value="DIACYLGLYCEROL KINASE IOTA"/>
    <property type="match status" value="1"/>
</dbReference>
<evidence type="ECO:0000256" key="24">
    <source>
        <dbReference type="RuleBase" id="RU361128"/>
    </source>
</evidence>
<comment type="similarity">
    <text evidence="6 24">Belongs to the eukaryotic diacylglycerol kinase family.</text>
</comment>
<evidence type="ECO:0000256" key="21">
    <source>
        <dbReference type="ARBA" id="ARBA00023411"/>
    </source>
</evidence>
<dbReference type="GO" id="GO:0004143">
    <property type="term" value="F:ATP-dependent diacylglycerol kinase activity"/>
    <property type="evidence" value="ECO:0007669"/>
    <property type="project" value="UniProtKB-EC"/>
</dbReference>
<comment type="catalytic activity">
    <reaction evidence="19">
        <text>1,2-di-(9Z-octadecenoyl)-sn-glycerol + ATP = 1,2-di-(9Z-octadecenoyl)-sn-glycero-3-phosphate + ADP + H(+)</text>
        <dbReference type="Rhea" id="RHEA:40327"/>
        <dbReference type="ChEBI" id="CHEBI:15378"/>
        <dbReference type="ChEBI" id="CHEBI:30616"/>
        <dbReference type="ChEBI" id="CHEBI:52333"/>
        <dbReference type="ChEBI" id="CHEBI:74546"/>
        <dbReference type="ChEBI" id="CHEBI:456216"/>
    </reaction>
    <physiologicalReaction direction="left-to-right" evidence="19">
        <dbReference type="Rhea" id="RHEA:40328"/>
    </physiologicalReaction>
</comment>
<keyword evidence="13 24" id="KW-0067">ATP-binding</keyword>
<keyword evidence="14 23" id="KW-0040">ANK repeat</keyword>
<reference evidence="27 28" key="1">
    <citation type="submission" date="2022-01" db="EMBL/GenBank/DDBJ databases">
        <title>A chromosome-scale genome assembly of the false clownfish, Amphiprion ocellaris.</title>
        <authorList>
            <person name="Ryu T."/>
        </authorList>
    </citation>
    <scope>NUCLEOTIDE SEQUENCE [LARGE SCALE GENOMIC DNA]</scope>
</reference>
<keyword evidence="28" id="KW-1185">Reference proteome</keyword>
<evidence type="ECO:0000256" key="23">
    <source>
        <dbReference type="PROSITE-ProRule" id="PRU00023"/>
    </source>
</evidence>
<evidence type="ECO:0000256" key="20">
    <source>
        <dbReference type="ARBA" id="ARBA00023400"/>
    </source>
</evidence>
<comment type="catalytic activity">
    <reaction evidence="21">
        <text>a 1,2-diacyl-sn-glycerol + ATP = a 1,2-diacyl-sn-glycero-3-phosphate + ADP + H(+)</text>
        <dbReference type="Rhea" id="RHEA:10272"/>
        <dbReference type="ChEBI" id="CHEBI:15378"/>
        <dbReference type="ChEBI" id="CHEBI:17815"/>
        <dbReference type="ChEBI" id="CHEBI:30616"/>
        <dbReference type="ChEBI" id="CHEBI:58608"/>
        <dbReference type="ChEBI" id="CHEBI:456216"/>
        <dbReference type="EC" id="2.7.1.107"/>
    </reaction>
    <physiologicalReaction direction="left-to-right" evidence="21">
        <dbReference type="Rhea" id="RHEA:10273"/>
    </physiologicalReaction>
</comment>
<dbReference type="GO" id="GO:0042995">
    <property type="term" value="C:cell projection"/>
    <property type="evidence" value="ECO:0007669"/>
    <property type="project" value="UniProtKB-SubCell"/>
</dbReference>
<evidence type="ECO:0000256" key="13">
    <source>
        <dbReference type="ARBA" id="ARBA00022840"/>
    </source>
</evidence>
<dbReference type="Pfam" id="PF00609">
    <property type="entry name" value="DAGK_acc"/>
    <property type="match status" value="1"/>
</dbReference>
<evidence type="ECO:0000256" key="5">
    <source>
        <dbReference type="ARBA" id="ARBA00005175"/>
    </source>
</evidence>
<evidence type="ECO:0000256" key="11">
    <source>
        <dbReference type="ARBA" id="ARBA00022741"/>
    </source>
</evidence>
<keyword evidence="11 24" id="KW-0547">Nucleotide-binding</keyword>
<sequence length="900" mass="100793">MDPQTKDRTSPAAGGFSGRLASLGADGGDSESGAGSEEAAVGCCSDTFSSLPDMEQDTLEEKLRGLAFRKQTSYRKAISRSGVHYLGPPQPSLPPASNGPNKELRTCLDWTENAVNGDHLWMETSCSGELCYLGEDTCLLKTAKSAPRRKCAACKIVVHTSCIEQLEKINFRCKPTFREGGSRCLRDNVLRHHWVHRRRQEGKCRQCGKSFQQKFFHSKEIIAISCSWCKQAFHNKVTCFMLHQIEEPCSLGAHAGVIVPPSWIIKVRKPQSSLKNSARRKKRTSFKRRTSKKGLDESKWRPFMLKPLPSPLMKPILVFVNPKSGGNQGAKVLQMFMWILNPRQVFDLSQGGLREALELYRKVPNLRILACGGDGTVGWILSALDELQMNPQPPVAVLPLGTGNDLARTLNWGGGYTDEPVSKVLCHVEDGSVVQLDRWNLLVEKSSAERNHPTEELPLNVFNNYFSLGFDAHVTLEFHESREANPEKFNSRFRNKMFYAGAAFSDFLQRSSRDLSKHVRVVCDGTDLTPKIQELKFQCIVFLNIPRYCAGTMPWGNTGDHRDFEPQRHDDGCIEVIGFTMASLAALQVGGHGERLHQCREVVLTTFKTVPVQVDGEPCRLAPSTLRISLRNQANMVQKSKRRTSVPLLNDPHAVPDRLRLRVNRISLQEYDRLQYDKERLRDISIPVGIVVVRGDCDLETCRLYIDRLQDVSLHLHHHLLMFALRLLSTSADRFYRIDKAQEHLHFVTEICQDEVFILDHEGPVVNQGSSTGMPDLVVEPTCVGQGVSLLVRDSGGCSALHIAAQNGHAHLVSYILVVFLTFVCSDTCVFRGDTALHKAASEKQHAVCRLLVEAGASLEKTNFQVESSLMIYREEVILRLQGRVSFHITARTLNSGCFV</sequence>
<gene>
    <name evidence="27" type="primary">DGKI</name>
</gene>
<keyword evidence="7" id="KW-1003">Cell membrane</keyword>
<dbReference type="Gene3D" id="2.60.200.40">
    <property type="match status" value="1"/>
</dbReference>
<feature type="region of interest" description="Disordered" evidence="25">
    <location>
        <begin position="274"/>
        <end position="295"/>
    </location>
</feature>
<dbReference type="OMA" id="XIPLGIL"/>
<dbReference type="PROSITE" id="PS50146">
    <property type="entry name" value="DAGK"/>
    <property type="match status" value="1"/>
</dbReference>
<dbReference type="UniPathway" id="UPA00230"/>
<name>A0A3Q1BLT1_AMPOC</name>
<keyword evidence="10" id="KW-0677">Repeat</keyword>
<feature type="region of interest" description="Disordered" evidence="25">
    <location>
        <begin position="81"/>
        <end position="100"/>
    </location>
</feature>
<dbReference type="AlphaFoldDB" id="A0A3Q1BLT1"/>
<comment type="pathway">
    <text evidence="22">Glycerolipid metabolism.</text>
</comment>
<dbReference type="Pfam" id="PF00781">
    <property type="entry name" value="DAGK_cat"/>
    <property type="match status" value="1"/>
</dbReference>
<dbReference type="GO" id="GO:0005829">
    <property type="term" value="C:cytosol"/>
    <property type="evidence" value="ECO:0007669"/>
    <property type="project" value="UniProtKB-SubCell"/>
</dbReference>
<comment type="subcellular location">
    <subcellularLocation>
        <location evidence="2">Cell membrane</location>
    </subcellularLocation>
    <subcellularLocation>
        <location evidence="3">Cell projection</location>
    </subcellularLocation>
    <subcellularLocation>
        <location evidence="4">Cytoplasm</location>
        <location evidence="4">Cytosol</location>
    </subcellularLocation>
    <subcellularLocation>
        <location evidence="1">Nucleus</location>
    </subcellularLocation>
</comment>
<dbReference type="PROSITE" id="PS50088">
    <property type="entry name" value="ANK_REPEAT"/>
    <property type="match status" value="1"/>
</dbReference>
<dbReference type="SMART" id="SM00248">
    <property type="entry name" value="ANK"/>
    <property type="match status" value="2"/>
</dbReference>
<dbReference type="Gene3D" id="1.25.40.20">
    <property type="entry name" value="Ankyrin repeat-containing domain"/>
    <property type="match status" value="1"/>
</dbReference>
<evidence type="ECO:0000256" key="2">
    <source>
        <dbReference type="ARBA" id="ARBA00004236"/>
    </source>
</evidence>
<dbReference type="InterPro" id="IPR037607">
    <property type="entry name" value="DGK"/>
</dbReference>
<evidence type="ECO:0000256" key="16">
    <source>
        <dbReference type="ARBA" id="ARBA00023136"/>
    </source>
</evidence>
<dbReference type="InterPro" id="IPR001206">
    <property type="entry name" value="Diacylglycerol_kinase_cat_dom"/>
</dbReference>
<dbReference type="InterPro" id="IPR047487">
    <property type="entry name" value="C1_DGKiota_rpt2"/>
</dbReference>
<evidence type="ECO:0000256" key="6">
    <source>
        <dbReference type="ARBA" id="ARBA00009280"/>
    </source>
</evidence>
<evidence type="ECO:0000259" key="26">
    <source>
        <dbReference type="PROSITE" id="PS50146"/>
    </source>
</evidence>
<evidence type="ECO:0000256" key="22">
    <source>
        <dbReference type="ARBA" id="ARBA00060536"/>
    </source>
</evidence>
<dbReference type="GO" id="GO:0005524">
    <property type="term" value="F:ATP binding"/>
    <property type="evidence" value="ECO:0007669"/>
    <property type="project" value="UniProtKB-KW"/>
</dbReference>
<dbReference type="Gene3D" id="3.40.50.10330">
    <property type="entry name" value="Probable inorganic polyphosphate/atp-NAD kinase, domain 1"/>
    <property type="match status" value="1"/>
</dbReference>
<dbReference type="InterPro" id="IPR000756">
    <property type="entry name" value="Diacylglycerol_kin_accessory"/>
</dbReference>
<evidence type="ECO:0000256" key="19">
    <source>
        <dbReference type="ARBA" id="ARBA00023371"/>
    </source>
</evidence>
<feature type="domain" description="DAGKc" evidence="26">
    <location>
        <begin position="311"/>
        <end position="445"/>
    </location>
</feature>
<evidence type="ECO:0000256" key="9">
    <source>
        <dbReference type="ARBA" id="ARBA00022679"/>
    </source>
</evidence>
<keyword evidence="16" id="KW-0472">Membrane</keyword>
<dbReference type="Pfam" id="PF00130">
    <property type="entry name" value="C1_1"/>
    <property type="match status" value="1"/>
</dbReference>
<evidence type="ECO:0000256" key="3">
    <source>
        <dbReference type="ARBA" id="ARBA00004316"/>
    </source>
</evidence>
<dbReference type="Pfam" id="PF12796">
    <property type="entry name" value="Ank_2"/>
    <property type="match status" value="1"/>
</dbReference>
<keyword evidence="12 24" id="KW-0418">Kinase</keyword>
<evidence type="ECO:0000256" key="17">
    <source>
        <dbReference type="ARBA" id="ARBA00023242"/>
    </source>
</evidence>
<dbReference type="FunFam" id="3.40.50.10330:FF:000002">
    <property type="entry name" value="Diacylglycerol kinase"/>
    <property type="match status" value="1"/>
</dbReference>
<evidence type="ECO:0000256" key="18">
    <source>
        <dbReference type="ARBA" id="ARBA00023273"/>
    </source>
</evidence>
<comment type="pathway">
    <text evidence="5">Lipid metabolism; glycerolipid metabolism.</text>
</comment>
<protein>
    <recommendedName>
        <fullName evidence="24">Diacylglycerol kinase</fullName>
        <shortName evidence="24">DAG kinase</shortName>
        <ecNumber evidence="24">2.7.1.107</ecNumber>
    </recommendedName>
</protein>
<dbReference type="InterPro" id="IPR047486">
    <property type="entry name" value="C1_DGKiota_rpt1"/>
</dbReference>
<evidence type="ECO:0000256" key="10">
    <source>
        <dbReference type="ARBA" id="ARBA00022737"/>
    </source>
</evidence>
<keyword evidence="8" id="KW-0963">Cytoplasm</keyword>